<dbReference type="PROSITE" id="PS00211">
    <property type="entry name" value="ABC_TRANSPORTER_1"/>
    <property type="match status" value="2"/>
</dbReference>
<dbReference type="Proteomes" id="UP000031014">
    <property type="component" value="Unassembled WGS sequence"/>
</dbReference>
<dbReference type="SUPFAM" id="SSF52540">
    <property type="entry name" value="P-loop containing nucleoside triphosphate hydrolases"/>
    <property type="match status" value="2"/>
</dbReference>
<dbReference type="OrthoDB" id="9760950at2"/>
<keyword evidence="6" id="KW-1185">Reference proteome</keyword>
<evidence type="ECO:0000313" key="6">
    <source>
        <dbReference type="Proteomes" id="UP000031014"/>
    </source>
</evidence>
<dbReference type="InterPro" id="IPR003439">
    <property type="entry name" value="ABC_transporter-like_ATP-bd"/>
</dbReference>
<dbReference type="PANTHER" id="PTHR42855">
    <property type="entry name" value="ABC TRANSPORTER ATP-BINDING SUBUNIT"/>
    <property type="match status" value="1"/>
</dbReference>
<dbReference type="SMART" id="SM00382">
    <property type="entry name" value="AAA"/>
    <property type="match status" value="2"/>
</dbReference>
<dbReference type="PANTHER" id="PTHR42855:SF2">
    <property type="entry name" value="DRUG RESISTANCE ABC TRANSPORTER,ATP-BINDING PROTEIN"/>
    <property type="match status" value="1"/>
</dbReference>
<dbReference type="GO" id="GO:0016887">
    <property type="term" value="F:ATP hydrolysis activity"/>
    <property type="evidence" value="ECO:0007669"/>
    <property type="project" value="InterPro"/>
</dbReference>
<proteinExistence type="predicted"/>
<dbReference type="PROSITE" id="PS50893">
    <property type="entry name" value="ABC_TRANSPORTER_2"/>
    <property type="match status" value="2"/>
</dbReference>
<evidence type="ECO:0000313" key="5">
    <source>
        <dbReference type="EMBL" id="GAM12841.1"/>
    </source>
</evidence>
<evidence type="ECO:0000259" key="4">
    <source>
        <dbReference type="PROSITE" id="PS50893"/>
    </source>
</evidence>
<sequence length="629" mass="72110">MILCSGREVSKMYGGSVVLNKLAFDIYAGDRIGIVGSNGSGKTTLLKLLANHDRPDAGEIHWKKNTRIGYLAQIPNFSDGFTGKDVLKLAFEDLLEIQEEMKLLEKQMEAEGHSPNLNKVMKRYGLLQDEFSMKNGYEIEAKIENISNGLNMEDLLTKHFNDLSGGEKTKICLGLTLLQNPNIILLDEPTNHLDIESVEWLSSYLKKYEGTVIVISHDRYFLDEINTKIFDMEDGELTIYQTNYSEFVVEKEKRLLKEFENYKLQQQKIKKMKQTIKTLKEWANRANPPNANMHRRARSMEKALERMEKINRPVLHRKKMGLQLESAERSGNDIVVMDNVAKKLGNKTILTDGNMFIRYQDRTALLGNNGAGKSTILKMICGEVKPGQGQITIGSNVKIGYLSQEIFAANSDNTVIESFRENVSVTEGEARNILARFLFYGHAVFRKISQLSGGELMRLRLAQLMHQDINLLVLDEPTNHLDIESREVLEEALDHFNGTILAVSHDRYFINKLFDKVYWIEDSKLTFFEGSYDTARRNLLASKMNQRETLVKEKKIKNYIPTREKKEPAVATFDKIEKDLKVIENRIDSIEQQLSAESDLGLLEQLFNEKVECEQARDKIYQELELIMN</sequence>
<dbReference type="AlphaFoldDB" id="A0A0A8X3Z4"/>
<feature type="domain" description="ABC transporter" evidence="4">
    <location>
        <begin position="335"/>
        <end position="547"/>
    </location>
</feature>
<organism evidence="5 6">
    <name type="scientific">Mesobacillus selenatarsenatis (strain DSM 18680 / JCM 14380 / FERM P-15431 / SF-1)</name>
    <dbReference type="NCBI Taxonomy" id="1321606"/>
    <lineage>
        <taxon>Bacteria</taxon>
        <taxon>Bacillati</taxon>
        <taxon>Bacillota</taxon>
        <taxon>Bacilli</taxon>
        <taxon>Bacillales</taxon>
        <taxon>Bacillaceae</taxon>
        <taxon>Mesobacillus</taxon>
    </lineage>
</organism>
<dbReference type="Pfam" id="PF00005">
    <property type="entry name" value="ABC_tran"/>
    <property type="match status" value="2"/>
</dbReference>
<evidence type="ECO:0000256" key="2">
    <source>
        <dbReference type="ARBA" id="ARBA00022840"/>
    </source>
</evidence>
<dbReference type="InterPro" id="IPR051309">
    <property type="entry name" value="ABCF_ATPase"/>
</dbReference>
<dbReference type="InterPro" id="IPR027417">
    <property type="entry name" value="P-loop_NTPase"/>
</dbReference>
<dbReference type="EMBL" id="BASE01000019">
    <property type="protein sequence ID" value="GAM12841.1"/>
    <property type="molecule type" value="Genomic_DNA"/>
</dbReference>
<feature type="domain" description="ABC transporter" evidence="4">
    <location>
        <begin position="4"/>
        <end position="259"/>
    </location>
</feature>
<name>A0A0A8X3Z4_MESS1</name>
<dbReference type="InterPro" id="IPR003593">
    <property type="entry name" value="AAA+_ATPase"/>
</dbReference>
<dbReference type="STRING" id="1321606.SAMD00020551_0976"/>
<dbReference type="InterPro" id="IPR032781">
    <property type="entry name" value="ABC_tran_Xtn"/>
</dbReference>
<dbReference type="CDD" id="cd03221">
    <property type="entry name" value="ABCF_EF-3"/>
    <property type="match status" value="2"/>
</dbReference>
<keyword evidence="3" id="KW-0175">Coiled coil</keyword>
<evidence type="ECO:0000256" key="3">
    <source>
        <dbReference type="SAM" id="Coils"/>
    </source>
</evidence>
<evidence type="ECO:0000256" key="1">
    <source>
        <dbReference type="ARBA" id="ARBA00022741"/>
    </source>
</evidence>
<dbReference type="RefSeq" id="WP_041964746.1">
    <property type="nucleotide sequence ID" value="NZ_BASE01000019.1"/>
</dbReference>
<dbReference type="InterPro" id="IPR017871">
    <property type="entry name" value="ABC_transporter-like_CS"/>
</dbReference>
<comment type="caution">
    <text evidence="5">The sequence shown here is derived from an EMBL/GenBank/DDBJ whole genome shotgun (WGS) entry which is preliminary data.</text>
</comment>
<dbReference type="GO" id="GO:0005524">
    <property type="term" value="F:ATP binding"/>
    <property type="evidence" value="ECO:0007669"/>
    <property type="project" value="UniProtKB-KW"/>
</dbReference>
<dbReference type="FunFam" id="3.40.50.300:FF:000011">
    <property type="entry name" value="Putative ABC transporter ATP-binding component"/>
    <property type="match status" value="1"/>
</dbReference>
<accession>A0A0A8X3Z4</accession>
<gene>
    <name evidence="5" type="ORF">SAMD00020551_0976</name>
</gene>
<keyword evidence="2 5" id="KW-0067">ATP-binding</keyword>
<feature type="coiled-coil region" evidence="3">
    <location>
        <begin position="573"/>
        <end position="623"/>
    </location>
</feature>
<dbReference type="Gene3D" id="3.40.50.300">
    <property type="entry name" value="P-loop containing nucleotide triphosphate hydrolases"/>
    <property type="match status" value="2"/>
</dbReference>
<protein>
    <submittedName>
        <fullName evidence="5">ABC transporter ATP-binding protein uup</fullName>
    </submittedName>
</protein>
<dbReference type="FunFam" id="3.40.50.300:FF:001807">
    <property type="entry name" value="ABC transporter ATP-binding protein"/>
    <property type="match status" value="1"/>
</dbReference>
<dbReference type="NCBIfam" id="NF000355">
    <property type="entry name" value="ribo_prot_ABC_F"/>
    <property type="match status" value="1"/>
</dbReference>
<keyword evidence="1" id="KW-0547">Nucleotide-binding</keyword>
<dbReference type="Pfam" id="PF12848">
    <property type="entry name" value="ABC_tran_Xtn"/>
    <property type="match status" value="1"/>
</dbReference>
<reference evidence="5 6" key="1">
    <citation type="submission" date="2013-06" db="EMBL/GenBank/DDBJ databases">
        <title>Whole genome shotgun sequence of Bacillus selenatarsenatis SF-1.</title>
        <authorList>
            <person name="Kuroda M."/>
            <person name="Sei K."/>
            <person name="Yamashita M."/>
            <person name="Ike M."/>
        </authorList>
    </citation>
    <scope>NUCLEOTIDE SEQUENCE [LARGE SCALE GENOMIC DNA]</scope>
    <source>
        <strain evidence="5 6">SF-1</strain>
    </source>
</reference>